<keyword evidence="3" id="KW-0804">Transcription</keyword>
<evidence type="ECO:0000259" key="4">
    <source>
        <dbReference type="PROSITE" id="PS50943"/>
    </source>
</evidence>
<dbReference type="InterPro" id="IPR010982">
    <property type="entry name" value="Lambda_DNA-bd_dom_sf"/>
</dbReference>
<dbReference type="PANTHER" id="PTHR40661:SF3">
    <property type="entry name" value="FELS-1 PROPHAGE TRANSCRIPTIONAL REGULATOR"/>
    <property type="match status" value="1"/>
</dbReference>
<evidence type="ECO:0000256" key="1">
    <source>
        <dbReference type="ARBA" id="ARBA00023015"/>
    </source>
</evidence>
<dbReference type="PANTHER" id="PTHR40661">
    <property type="match status" value="1"/>
</dbReference>
<name>A0A2S1BFQ0_MORMO</name>
<sequence>MILWLHLNHGNKSIIEGIKKMYTNEDILNECQKAQLLVKLYEFSKENGELSENEDALSVRMIAEIINSITTTATAPQKPDALNDVTPSHSSFPQRLKHAMKAAGLTQKELAERAGVSQGFVSKLATGKTTDSRNIYIKLIADALGVSFGWLHYGTGEMYPTNFSADNREV</sequence>
<evidence type="ECO:0000313" key="8">
    <source>
        <dbReference type="Proteomes" id="UP000650477"/>
    </source>
</evidence>
<evidence type="ECO:0000313" key="5">
    <source>
        <dbReference type="EMBL" id="AWC94925.1"/>
    </source>
</evidence>
<evidence type="ECO:0000256" key="3">
    <source>
        <dbReference type="ARBA" id="ARBA00023163"/>
    </source>
</evidence>
<proteinExistence type="predicted"/>
<dbReference type="GO" id="GO:0003677">
    <property type="term" value="F:DNA binding"/>
    <property type="evidence" value="ECO:0007669"/>
    <property type="project" value="UniProtKB-KW"/>
</dbReference>
<dbReference type="PROSITE" id="PS50943">
    <property type="entry name" value="HTH_CROC1"/>
    <property type="match status" value="1"/>
</dbReference>
<dbReference type="SUPFAM" id="SSF47413">
    <property type="entry name" value="lambda repressor-like DNA-binding domains"/>
    <property type="match status" value="1"/>
</dbReference>
<reference evidence="6" key="1">
    <citation type="submission" date="2017-12" db="EMBL/GenBank/DDBJ databases">
        <title>Genome sequencing and analysis.</title>
        <authorList>
            <person name="Huang Y.-T."/>
        </authorList>
    </citation>
    <scope>NUCLEOTIDE SEQUENCE</scope>
    <source>
        <strain evidence="6">VGH116</strain>
    </source>
</reference>
<dbReference type="CDD" id="cd00093">
    <property type="entry name" value="HTH_XRE"/>
    <property type="match status" value="1"/>
</dbReference>
<evidence type="ECO:0000313" key="7">
    <source>
        <dbReference type="Proteomes" id="UP000244682"/>
    </source>
</evidence>
<evidence type="ECO:0000256" key="2">
    <source>
        <dbReference type="ARBA" id="ARBA00023125"/>
    </source>
</evidence>
<dbReference type="Proteomes" id="UP000244682">
    <property type="component" value="Chromosome"/>
</dbReference>
<organism evidence="6 8">
    <name type="scientific">Morganella morganii</name>
    <name type="common">Proteus morganii</name>
    <dbReference type="NCBI Taxonomy" id="582"/>
    <lineage>
        <taxon>Bacteria</taxon>
        <taxon>Pseudomonadati</taxon>
        <taxon>Pseudomonadota</taxon>
        <taxon>Gammaproteobacteria</taxon>
        <taxon>Enterobacterales</taxon>
        <taxon>Morganellaceae</taxon>
        <taxon>Morganella</taxon>
    </lineage>
</organism>
<protein>
    <submittedName>
        <fullName evidence="6">XRE family transcriptional regulator</fullName>
    </submittedName>
</protein>
<dbReference type="Proteomes" id="UP000650477">
    <property type="component" value="Unassembled WGS sequence"/>
</dbReference>
<dbReference type="Pfam" id="PF01381">
    <property type="entry name" value="HTH_3"/>
    <property type="match status" value="1"/>
</dbReference>
<gene>
    <name evidence="5" type="ORF">AM380_15385</name>
    <name evidence="6" type="ORF">CYG68_06435</name>
</gene>
<feature type="domain" description="HTH cro/C1-type" evidence="4">
    <location>
        <begin position="96"/>
        <end position="151"/>
    </location>
</feature>
<dbReference type="SMART" id="SM00530">
    <property type="entry name" value="HTH_XRE"/>
    <property type="match status" value="1"/>
</dbReference>
<dbReference type="AlphaFoldDB" id="A0A2S1BFQ0"/>
<dbReference type="EMBL" id="PKLF01000005">
    <property type="protein sequence ID" value="MBE8612056.1"/>
    <property type="molecule type" value="Genomic_DNA"/>
</dbReference>
<dbReference type="InterPro" id="IPR001387">
    <property type="entry name" value="Cro/C1-type_HTH"/>
</dbReference>
<dbReference type="Gene3D" id="1.10.260.40">
    <property type="entry name" value="lambda repressor-like DNA-binding domains"/>
    <property type="match status" value="1"/>
</dbReference>
<keyword evidence="2" id="KW-0238">DNA-binding</keyword>
<reference evidence="5 7" key="2">
    <citation type="submission" date="2018-04" db="EMBL/GenBank/DDBJ databases">
        <title>Whole genome sequencing of Morganella morganii AR_0133.</title>
        <authorList>
            <person name="Conlan S."/>
            <person name="Thomas P.J."/>
            <person name="Mullikin J."/>
            <person name="Frank K.M."/>
            <person name="Segre J.A."/>
        </authorList>
    </citation>
    <scope>NUCLEOTIDE SEQUENCE [LARGE SCALE GENOMIC DNA]</scope>
    <source>
        <strain evidence="5 7">AR_0133</strain>
    </source>
</reference>
<accession>A0A2S1BFQ0</accession>
<keyword evidence="1" id="KW-0805">Transcription regulation</keyword>
<evidence type="ECO:0000313" key="6">
    <source>
        <dbReference type="EMBL" id="MBE8612056.1"/>
    </source>
</evidence>
<dbReference type="EMBL" id="CP028956">
    <property type="protein sequence ID" value="AWC94925.1"/>
    <property type="molecule type" value="Genomic_DNA"/>
</dbReference>